<gene>
    <name evidence="6" type="ORF">I596_1278</name>
</gene>
<dbReference type="STRING" id="1300342.I596_1278"/>
<evidence type="ECO:0000256" key="1">
    <source>
        <dbReference type="ARBA" id="ARBA00022729"/>
    </source>
</evidence>
<dbReference type="InterPro" id="IPR013517">
    <property type="entry name" value="FG-GAP"/>
</dbReference>
<dbReference type="EMBL" id="CP015249">
    <property type="protein sequence ID" value="ANB17308.1"/>
    <property type="molecule type" value="Genomic_DNA"/>
</dbReference>
<evidence type="ECO:0000313" key="6">
    <source>
        <dbReference type="EMBL" id="ANB17308.1"/>
    </source>
</evidence>
<accession>A0A160DSL7</accession>
<dbReference type="GO" id="GO:0016787">
    <property type="term" value="F:hydrolase activity"/>
    <property type="evidence" value="ECO:0007669"/>
    <property type="project" value="UniProtKB-KW"/>
</dbReference>
<dbReference type="InterPro" id="IPR013519">
    <property type="entry name" value="Int_alpha_beta-p"/>
</dbReference>
<dbReference type="PANTHER" id="PTHR23221:SF7">
    <property type="entry name" value="PHOSPHATIDYLINOSITOL-GLYCAN-SPECIFIC PHOSPHOLIPASE D"/>
    <property type="match status" value="1"/>
</dbReference>
<organism evidence="6 7">
    <name type="scientific">Dokdonella koreensis DS-123</name>
    <dbReference type="NCBI Taxonomy" id="1300342"/>
    <lineage>
        <taxon>Bacteria</taxon>
        <taxon>Pseudomonadati</taxon>
        <taxon>Pseudomonadota</taxon>
        <taxon>Gammaproteobacteria</taxon>
        <taxon>Lysobacterales</taxon>
        <taxon>Rhodanobacteraceae</taxon>
        <taxon>Dokdonella</taxon>
    </lineage>
</organism>
<dbReference type="GO" id="GO:0007155">
    <property type="term" value="P:cell adhesion"/>
    <property type="evidence" value="ECO:0007669"/>
    <property type="project" value="InterPro"/>
</dbReference>
<keyword evidence="1 5" id="KW-0732">Signal</keyword>
<sequence length="507" mass="52067">MTIDVLPGGVRAGRIALWLVIALAAGPAPAADQLGTHRNILLRNPYPEAANGQFGRGIAGGDFDGDGIDDLAVSENGSTRLRIAYGTAWSLATAAPVIPFLPVTITLPAHSYTMTAGDFDDDGRDELAVANPQRNIGGAPGVGSVYIMKRGSNGIWSVQTEIRAGGVFPGSGLQNANLGNALASGDFDDDGYADLAIGIRGQLVQGQEDAGAVMVVYGSAGGLAPPRARIFDRSNDGLSFTPRATDRFGWAVTAGDFNGDGYDELAVGVRGATCPNGTDRAGAVIVLAGSATGIVTTGTHIWRPGVLGVAGSCTSGQTFGSALAAGRFDDTHQGLAIGAPGAQGGAVHVLYGSDDGLTAVNNQRLVPPAVPGIDSSDGHFGETLAAGTLAYRCEFIFCLPQSLAIGAPMTAVDGVERAGAVWIVTPRMLLGPLDPGTLRAILPKAPLRIGSPRANDQFGNALAIGDFNDDSRRDLAIGTYLYDDADADAGAVQLLYQGDYLFVDPFE</sequence>
<dbReference type="InterPro" id="IPR000413">
    <property type="entry name" value="Integrin_alpha"/>
</dbReference>
<dbReference type="Gene3D" id="2.130.10.130">
    <property type="entry name" value="Integrin alpha, N-terminal"/>
    <property type="match status" value="4"/>
</dbReference>
<evidence type="ECO:0000256" key="3">
    <source>
        <dbReference type="ARBA" id="ARBA00022801"/>
    </source>
</evidence>
<dbReference type="PRINTS" id="PR01185">
    <property type="entry name" value="INTEGRINA"/>
</dbReference>
<dbReference type="PANTHER" id="PTHR23221">
    <property type="entry name" value="GLYCOSYLPHOSPHATIDYLINOSITOL PHOSPHOLIPASE D"/>
    <property type="match status" value="1"/>
</dbReference>
<dbReference type="GO" id="GO:0008305">
    <property type="term" value="C:integrin complex"/>
    <property type="evidence" value="ECO:0007669"/>
    <property type="project" value="InterPro"/>
</dbReference>
<dbReference type="RefSeq" id="WP_067645424.1">
    <property type="nucleotide sequence ID" value="NZ_CP015249.1"/>
</dbReference>
<dbReference type="PROSITE" id="PS51470">
    <property type="entry name" value="FG_GAP"/>
    <property type="match status" value="2"/>
</dbReference>
<evidence type="ECO:0000256" key="4">
    <source>
        <dbReference type="ARBA" id="ARBA00023180"/>
    </source>
</evidence>
<dbReference type="SUPFAM" id="SSF69318">
    <property type="entry name" value="Integrin alpha N-terminal domain"/>
    <property type="match status" value="2"/>
</dbReference>
<feature type="signal peptide" evidence="5">
    <location>
        <begin position="1"/>
        <end position="30"/>
    </location>
</feature>
<protein>
    <submittedName>
        <fullName evidence="6">FG-GAP repeat domain protein</fullName>
    </submittedName>
</protein>
<name>A0A160DSL7_9GAMM</name>
<evidence type="ECO:0000256" key="5">
    <source>
        <dbReference type="SAM" id="SignalP"/>
    </source>
</evidence>
<evidence type="ECO:0000313" key="7">
    <source>
        <dbReference type="Proteomes" id="UP000076830"/>
    </source>
</evidence>
<dbReference type="AlphaFoldDB" id="A0A160DSL7"/>
<proteinExistence type="predicted"/>
<dbReference type="KEGG" id="dko:I596_1278"/>
<dbReference type="InterPro" id="IPR028994">
    <property type="entry name" value="Integrin_alpha_N"/>
</dbReference>
<dbReference type="SMART" id="SM00191">
    <property type="entry name" value="Int_alpha"/>
    <property type="match status" value="6"/>
</dbReference>
<reference evidence="6 7" key="1">
    <citation type="submission" date="2016-04" db="EMBL/GenBank/DDBJ databases">
        <title>Complete genome sequence of Dokdonella koreensis DS-123T.</title>
        <authorList>
            <person name="Kim J.F."/>
            <person name="Lee H."/>
            <person name="Kwak M.-J."/>
        </authorList>
    </citation>
    <scope>NUCLEOTIDE SEQUENCE [LARGE SCALE GENOMIC DNA]</scope>
    <source>
        <strain evidence="6 7">DS-123</strain>
    </source>
</reference>
<dbReference type="Pfam" id="PF01839">
    <property type="entry name" value="FG-GAP"/>
    <property type="match status" value="5"/>
</dbReference>
<keyword evidence="7" id="KW-1185">Reference proteome</keyword>
<keyword evidence="2" id="KW-0677">Repeat</keyword>
<dbReference type="Proteomes" id="UP000076830">
    <property type="component" value="Chromosome"/>
</dbReference>
<dbReference type="OrthoDB" id="5950491at2"/>
<keyword evidence="4" id="KW-0325">Glycoprotein</keyword>
<feature type="chain" id="PRO_5007813135" evidence="5">
    <location>
        <begin position="31"/>
        <end position="507"/>
    </location>
</feature>
<keyword evidence="3" id="KW-0378">Hydrolase</keyword>
<evidence type="ECO:0000256" key="2">
    <source>
        <dbReference type="ARBA" id="ARBA00022737"/>
    </source>
</evidence>